<keyword evidence="5" id="KW-0812">Transmembrane</keyword>
<evidence type="ECO:0000256" key="7">
    <source>
        <dbReference type="ARBA" id="ARBA00023136"/>
    </source>
</evidence>
<keyword evidence="7" id="KW-0472">Membrane</keyword>
<dbReference type="InterPro" id="IPR038578">
    <property type="entry name" value="GT29-like_sf"/>
</dbReference>
<dbReference type="GO" id="GO:0008373">
    <property type="term" value="F:sialyltransferase activity"/>
    <property type="evidence" value="ECO:0007669"/>
    <property type="project" value="InterPro"/>
</dbReference>
<proteinExistence type="predicted"/>
<organism evidence="9">
    <name type="scientific">uncultured Caudovirales phage</name>
    <dbReference type="NCBI Taxonomy" id="2100421"/>
    <lineage>
        <taxon>Viruses</taxon>
        <taxon>Duplodnaviria</taxon>
        <taxon>Heunggongvirae</taxon>
        <taxon>Uroviricota</taxon>
        <taxon>Caudoviricetes</taxon>
        <taxon>Peduoviridae</taxon>
        <taxon>Maltschvirus</taxon>
        <taxon>Maltschvirus maltsch</taxon>
    </lineage>
</organism>
<dbReference type="Pfam" id="PF00777">
    <property type="entry name" value="Glyco_transf_29"/>
    <property type="match status" value="1"/>
</dbReference>
<keyword evidence="4 9" id="KW-0808">Transferase</keyword>
<keyword evidence="6" id="KW-1133">Transmembrane helix</keyword>
<name>A0A6J5NLG3_9CAUD</name>
<evidence type="ECO:0000256" key="6">
    <source>
        <dbReference type="ARBA" id="ARBA00022989"/>
    </source>
</evidence>
<reference evidence="9" key="1">
    <citation type="submission" date="2020-04" db="EMBL/GenBank/DDBJ databases">
        <authorList>
            <person name="Chiriac C."/>
            <person name="Salcher M."/>
            <person name="Ghai R."/>
            <person name="Kavagutti S V."/>
        </authorList>
    </citation>
    <scope>NUCLEOTIDE SEQUENCE</scope>
</reference>
<protein>
    <submittedName>
        <fullName evidence="9">Glycosyl transferase family 29</fullName>
    </submittedName>
</protein>
<comment type="subcellular location">
    <subcellularLocation>
        <location evidence="2">Endomembrane system</location>
    </subcellularLocation>
    <subcellularLocation>
        <location evidence="1">Membrane</location>
        <topology evidence="1">Single-pass membrane protein</topology>
    </subcellularLocation>
</comment>
<dbReference type="InterPro" id="IPR001675">
    <property type="entry name" value="Glyco_trans_29"/>
</dbReference>
<keyword evidence="3" id="KW-0328">Glycosyltransferase</keyword>
<evidence type="ECO:0000256" key="5">
    <source>
        <dbReference type="ARBA" id="ARBA00022692"/>
    </source>
</evidence>
<keyword evidence="8" id="KW-0325">Glycoprotein</keyword>
<evidence type="ECO:0000256" key="3">
    <source>
        <dbReference type="ARBA" id="ARBA00022676"/>
    </source>
</evidence>
<evidence type="ECO:0000256" key="4">
    <source>
        <dbReference type="ARBA" id="ARBA00022679"/>
    </source>
</evidence>
<accession>A0A6J5NLG3</accession>
<dbReference type="EMBL" id="LR796670">
    <property type="protein sequence ID" value="CAB4159542.1"/>
    <property type="molecule type" value="Genomic_DNA"/>
</dbReference>
<evidence type="ECO:0000313" key="9">
    <source>
        <dbReference type="EMBL" id="CAB4159542.1"/>
    </source>
</evidence>
<gene>
    <name evidence="9" type="ORF">UFOVP699_278</name>
</gene>
<dbReference type="GO" id="GO:0016020">
    <property type="term" value="C:membrane"/>
    <property type="evidence" value="ECO:0007669"/>
    <property type="project" value="UniProtKB-SubCell"/>
</dbReference>
<sequence length="492" mass="56671">MEINALTILGDEPIKNVKTSIYSFIQTNKWFEGDLYVLIDSSEILSEVDMSDLLTIYQRTKILEIKELDNLLEIIEKNTDSSVIEEVLKLSITFTNSQKILYFSSSMLFLNSIDSIFSQEDVSWIYSSSEKGSPQLIYLSEKIELTQFVKFNRAFLDSSDFLNLLYSEFKELRALSSFEGEFLTASDYSDLKFIQRKNDLLKAKAVYFNVSQSNSKRHYKINQVWIQQSHMMTKLLQRPSFRRGQKILKTPTDLNNSLEIQSRSYPNMLDSLNSISSKPSVLGKRNDTYKSPNRLAPKESLYDYLNNKKIAIVANSSALLDENYGDLIDSHDIVIRFNGYSIKPSHTGKKTNIHFIFREARFNLNQYCDYLFVVSNPIEPWKNAIREIKTRNPNKNIVDFNFPTPSQITSAFGRRIIPTSGMCSILFIDSLNLEKYETNLFGFNGYSGGTSSILRSNNSDAISTVHDYVDEQNYIKSKFYETGPNIFTKRKS</sequence>
<evidence type="ECO:0000256" key="2">
    <source>
        <dbReference type="ARBA" id="ARBA00004308"/>
    </source>
</evidence>
<dbReference type="Gene3D" id="3.90.1480.20">
    <property type="entry name" value="Glycosyl transferase family 29"/>
    <property type="match status" value="1"/>
</dbReference>
<evidence type="ECO:0000256" key="1">
    <source>
        <dbReference type="ARBA" id="ARBA00004167"/>
    </source>
</evidence>
<evidence type="ECO:0000256" key="8">
    <source>
        <dbReference type="ARBA" id="ARBA00023180"/>
    </source>
</evidence>